<reference evidence="3" key="1">
    <citation type="submission" date="2022-10" db="EMBL/GenBank/DDBJ databases">
        <title>Whole genome sequencing of three plant growth promoting bacteria isolated from Vachellia tortilis subsp. raddiana in Morocco.</title>
        <authorList>
            <person name="Hnini M."/>
            <person name="Zouagui R."/>
            <person name="Zouagui H."/>
            <person name="Chemao Elfihri M.-W."/>
            <person name="Ibrahimi A."/>
            <person name="Sbabou L."/>
            <person name="Aurag J."/>
        </authorList>
    </citation>
    <scope>NUCLEOTIDE SEQUENCE</scope>
    <source>
        <strain evidence="3">LMR678</strain>
    </source>
</reference>
<dbReference type="EMBL" id="JAPVOI010000005">
    <property type="protein sequence ID" value="MCZ4093722.1"/>
    <property type="molecule type" value="Genomic_DNA"/>
</dbReference>
<protein>
    <submittedName>
        <fullName evidence="3">Amidase</fullName>
    </submittedName>
</protein>
<name>A0ABT4KP30_9HYPH</name>
<evidence type="ECO:0000256" key="1">
    <source>
        <dbReference type="ARBA" id="ARBA00009199"/>
    </source>
</evidence>
<organism evidence="3 4">
    <name type="scientific">Sinorhizobium psoraleae</name>
    <dbReference type="NCBI Taxonomy" id="520838"/>
    <lineage>
        <taxon>Bacteria</taxon>
        <taxon>Pseudomonadati</taxon>
        <taxon>Pseudomonadota</taxon>
        <taxon>Alphaproteobacteria</taxon>
        <taxon>Hyphomicrobiales</taxon>
        <taxon>Rhizobiaceae</taxon>
        <taxon>Sinorhizobium/Ensifer group</taxon>
        <taxon>Sinorhizobium</taxon>
    </lineage>
</organism>
<evidence type="ECO:0000313" key="4">
    <source>
        <dbReference type="Proteomes" id="UP001079430"/>
    </source>
</evidence>
<dbReference type="SUPFAM" id="SSF75304">
    <property type="entry name" value="Amidase signature (AS) enzymes"/>
    <property type="match status" value="1"/>
</dbReference>
<evidence type="ECO:0000259" key="2">
    <source>
        <dbReference type="Pfam" id="PF01425"/>
    </source>
</evidence>
<dbReference type="InterPro" id="IPR000120">
    <property type="entry name" value="Amidase"/>
</dbReference>
<dbReference type="Proteomes" id="UP001079430">
    <property type="component" value="Unassembled WGS sequence"/>
</dbReference>
<evidence type="ECO:0000313" key="3">
    <source>
        <dbReference type="EMBL" id="MCZ4093722.1"/>
    </source>
</evidence>
<comment type="similarity">
    <text evidence="1">Belongs to the amidase family.</text>
</comment>
<accession>A0ABT4KP30</accession>
<dbReference type="PANTHER" id="PTHR11895:SF7">
    <property type="entry name" value="GLUTAMYL-TRNA(GLN) AMIDOTRANSFERASE SUBUNIT A, MITOCHONDRIAL"/>
    <property type="match status" value="1"/>
</dbReference>
<keyword evidence="4" id="KW-1185">Reference proteome</keyword>
<feature type="domain" description="Amidase" evidence="2">
    <location>
        <begin position="27"/>
        <end position="452"/>
    </location>
</feature>
<gene>
    <name evidence="3" type="ORF">O3W52_28575</name>
</gene>
<dbReference type="Gene3D" id="3.90.1300.10">
    <property type="entry name" value="Amidase signature (AS) domain"/>
    <property type="match status" value="1"/>
</dbReference>
<dbReference type="InterPro" id="IPR036928">
    <property type="entry name" value="AS_sf"/>
</dbReference>
<dbReference type="InterPro" id="IPR023631">
    <property type="entry name" value="Amidase_dom"/>
</dbReference>
<proteinExistence type="inferred from homology"/>
<dbReference type="Pfam" id="PF01425">
    <property type="entry name" value="Amidase"/>
    <property type="match status" value="1"/>
</dbReference>
<sequence>MKLSEYVQYDATGLAHLVSTGEVTAVELTRLARQAYDEVNSRINAVIEFYEDAETVASSDSGFFHGVPFLRKDVGPSESGRLQEKGSRLFKGHRPTTDSFYFNRARAAGLRTVGRTTTPELAISGATESIINGITRNPWNLDRTAGGSSGGAAAAVAAGITPIAHASDGGGSTRGPAAWCGLVGLNPSRGRVSGGPHQQDVTFGLSRSFVLCRTVRDMAAALDVFSGSHLGDPFTIVQPERSYVTELTQRTGTLKIGVARTTWGTLDLEPEVLQAVDSTASLLEEMGHAVTEIKAPFNYQEFIEIILLCSDLDAASLEAAARAMGREISPDTLEPVTLKLYERGRKQPLSIWNEVDEGFRRLRFRVAEAIHSFDILLTPTQPIVAHPHSTDYSLTHPTISAEEWTQKVYKGCHMPLFNITGQPSVSLPLAQSTDGLPIGLQIVGRFGDEATLVRIARDLEEARPWRDRQPMVRAGGRYA</sequence>
<dbReference type="RefSeq" id="WP_269285530.1">
    <property type="nucleotide sequence ID" value="NZ_JAPVOI010000005.1"/>
</dbReference>
<dbReference type="PANTHER" id="PTHR11895">
    <property type="entry name" value="TRANSAMIDASE"/>
    <property type="match status" value="1"/>
</dbReference>
<comment type="caution">
    <text evidence="3">The sequence shown here is derived from an EMBL/GenBank/DDBJ whole genome shotgun (WGS) entry which is preliminary data.</text>
</comment>